<dbReference type="InterPro" id="IPR036388">
    <property type="entry name" value="WH-like_DNA-bd_sf"/>
</dbReference>
<keyword evidence="2 6" id="KW-0805">Transcription regulation</keyword>
<dbReference type="Gene3D" id="1.10.10.10">
    <property type="entry name" value="Winged helix-like DNA-binding domain superfamily/Winged helix DNA-binding domain"/>
    <property type="match status" value="1"/>
</dbReference>
<dbReference type="GO" id="GO:0006352">
    <property type="term" value="P:DNA-templated transcription initiation"/>
    <property type="evidence" value="ECO:0007669"/>
    <property type="project" value="InterPro"/>
</dbReference>
<keyword evidence="10" id="KW-1185">Reference proteome</keyword>
<accession>A0A9X2G120</accession>
<dbReference type="Gene3D" id="1.10.1740.10">
    <property type="match status" value="1"/>
</dbReference>
<comment type="similarity">
    <text evidence="1 6">Belongs to the sigma-70 factor family. ECF subfamily.</text>
</comment>
<evidence type="ECO:0000256" key="1">
    <source>
        <dbReference type="ARBA" id="ARBA00010641"/>
    </source>
</evidence>
<keyword evidence="4 6" id="KW-0238">DNA-binding</keyword>
<evidence type="ECO:0000313" key="10">
    <source>
        <dbReference type="Proteomes" id="UP001139474"/>
    </source>
</evidence>
<dbReference type="SUPFAM" id="SSF88946">
    <property type="entry name" value="Sigma2 domain of RNA polymerase sigma factors"/>
    <property type="match status" value="1"/>
</dbReference>
<keyword evidence="5 6" id="KW-0804">Transcription</keyword>
<evidence type="ECO:0000259" key="7">
    <source>
        <dbReference type="Pfam" id="PF04542"/>
    </source>
</evidence>
<name>A0A9X2G120_9GAMM</name>
<dbReference type="EMBL" id="JAMZDE010000001">
    <property type="protein sequence ID" value="MCP1338408.1"/>
    <property type="molecule type" value="Genomic_DNA"/>
</dbReference>
<organism evidence="9 10">
    <name type="scientific">Idiomarina rhizosphaerae</name>
    <dbReference type="NCBI Taxonomy" id="2961572"/>
    <lineage>
        <taxon>Bacteria</taxon>
        <taxon>Pseudomonadati</taxon>
        <taxon>Pseudomonadota</taxon>
        <taxon>Gammaproteobacteria</taxon>
        <taxon>Alteromonadales</taxon>
        <taxon>Idiomarinaceae</taxon>
        <taxon>Idiomarina</taxon>
    </lineage>
</organism>
<feature type="domain" description="RNA polymerase sigma-70 region 2" evidence="7">
    <location>
        <begin position="16"/>
        <end position="78"/>
    </location>
</feature>
<dbReference type="AlphaFoldDB" id="A0A9X2G120"/>
<dbReference type="InterPro" id="IPR039425">
    <property type="entry name" value="RNA_pol_sigma-70-like"/>
</dbReference>
<dbReference type="InterPro" id="IPR013324">
    <property type="entry name" value="RNA_pol_sigma_r3/r4-like"/>
</dbReference>
<dbReference type="GO" id="GO:0003677">
    <property type="term" value="F:DNA binding"/>
    <property type="evidence" value="ECO:0007669"/>
    <property type="project" value="UniProtKB-KW"/>
</dbReference>
<dbReference type="InterPro" id="IPR013249">
    <property type="entry name" value="RNA_pol_sigma70_r4_t2"/>
</dbReference>
<evidence type="ECO:0000256" key="5">
    <source>
        <dbReference type="ARBA" id="ARBA00023163"/>
    </source>
</evidence>
<evidence type="ECO:0000256" key="4">
    <source>
        <dbReference type="ARBA" id="ARBA00023125"/>
    </source>
</evidence>
<keyword evidence="3 6" id="KW-0731">Sigma factor</keyword>
<dbReference type="GO" id="GO:0016987">
    <property type="term" value="F:sigma factor activity"/>
    <property type="evidence" value="ECO:0007669"/>
    <property type="project" value="UniProtKB-KW"/>
</dbReference>
<dbReference type="NCBIfam" id="TIGR02937">
    <property type="entry name" value="sigma70-ECF"/>
    <property type="match status" value="1"/>
</dbReference>
<dbReference type="InterPro" id="IPR013325">
    <property type="entry name" value="RNA_pol_sigma_r2"/>
</dbReference>
<evidence type="ECO:0000313" key="9">
    <source>
        <dbReference type="EMBL" id="MCP1338408.1"/>
    </source>
</evidence>
<dbReference type="PROSITE" id="PS01063">
    <property type="entry name" value="SIGMA70_ECF"/>
    <property type="match status" value="1"/>
</dbReference>
<dbReference type="Proteomes" id="UP001139474">
    <property type="component" value="Unassembled WGS sequence"/>
</dbReference>
<dbReference type="PANTHER" id="PTHR43133">
    <property type="entry name" value="RNA POLYMERASE ECF-TYPE SIGMA FACTO"/>
    <property type="match status" value="1"/>
</dbReference>
<dbReference type="InterPro" id="IPR000838">
    <property type="entry name" value="RNA_pol_sigma70_ECF_CS"/>
</dbReference>
<evidence type="ECO:0000256" key="3">
    <source>
        <dbReference type="ARBA" id="ARBA00023082"/>
    </source>
</evidence>
<reference evidence="9" key="1">
    <citation type="submission" date="2022-06" db="EMBL/GenBank/DDBJ databases">
        <title>Idiomarina rhizosphaerae M1R2S28.</title>
        <authorList>
            <person name="Sun J.-Q."/>
            <person name="Li L.-F."/>
        </authorList>
    </citation>
    <scope>NUCLEOTIDE SEQUENCE</scope>
    <source>
        <strain evidence="9">M1R2S28</strain>
    </source>
</reference>
<comment type="caution">
    <text evidence="9">The sequence shown here is derived from an EMBL/GenBank/DDBJ whole genome shotgun (WGS) entry which is preliminary data.</text>
</comment>
<dbReference type="PANTHER" id="PTHR43133:SF63">
    <property type="entry name" value="RNA POLYMERASE SIGMA FACTOR FECI-RELATED"/>
    <property type="match status" value="1"/>
</dbReference>
<evidence type="ECO:0000256" key="6">
    <source>
        <dbReference type="RuleBase" id="RU000716"/>
    </source>
</evidence>
<protein>
    <recommendedName>
        <fullName evidence="6">RNA polymerase sigma factor</fullName>
    </recommendedName>
</protein>
<evidence type="ECO:0000259" key="8">
    <source>
        <dbReference type="Pfam" id="PF08281"/>
    </source>
</evidence>
<dbReference type="InterPro" id="IPR007627">
    <property type="entry name" value="RNA_pol_sigma70_r2"/>
</dbReference>
<dbReference type="InterPro" id="IPR014284">
    <property type="entry name" value="RNA_pol_sigma-70_dom"/>
</dbReference>
<gene>
    <name evidence="9" type="ORF">NJR55_02265</name>
</gene>
<evidence type="ECO:0000256" key="2">
    <source>
        <dbReference type="ARBA" id="ARBA00023015"/>
    </source>
</evidence>
<dbReference type="SUPFAM" id="SSF88659">
    <property type="entry name" value="Sigma3 and sigma4 domains of RNA polymerase sigma factors"/>
    <property type="match status" value="1"/>
</dbReference>
<proteinExistence type="inferred from homology"/>
<sequence>MKVLPSRTLQKHRYLELIPSLRSFVASRVSKPDVIDDVVQETLARTYKSADFSTMIKPLAYLITVANSVLADYWRHDKNECGELPEQVTEPYQCLEAQYIVQEKLVAISGVLDSMPPLRRKVFMLRRFKGLTRSEIASQLDLNEEAVKKHITRAMLDITLASEQQGWLDD</sequence>
<dbReference type="Pfam" id="PF04542">
    <property type="entry name" value="Sigma70_r2"/>
    <property type="match status" value="1"/>
</dbReference>
<feature type="domain" description="RNA polymerase sigma factor 70 region 4 type 2" evidence="8">
    <location>
        <begin position="107"/>
        <end position="156"/>
    </location>
</feature>
<dbReference type="RefSeq" id="WP_253617457.1">
    <property type="nucleotide sequence ID" value="NZ_JAMZDE010000001.1"/>
</dbReference>
<dbReference type="Pfam" id="PF08281">
    <property type="entry name" value="Sigma70_r4_2"/>
    <property type="match status" value="1"/>
</dbReference>